<evidence type="ECO:0000259" key="4">
    <source>
        <dbReference type="Pfam" id="PF00205"/>
    </source>
</evidence>
<evidence type="ECO:0000256" key="3">
    <source>
        <dbReference type="RuleBase" id="RU362132"/>
    </source>
</evidence>
<dbReference type="STRING" id="46177.SAMN05660976_08233"/>
<dbReference type="InterPro" id="IPR029061">
    <property type="entry name" value="THDP-binding"/>
</dbReference>
<dbReference type="InterPro" id="IPR029035">
    <property type="entry name" value="DHS-like_NAD/FAD-binding_dom"/>
</dbReference>
<evidence type="ECO:0000313" key="7">
    <source>
        <dbReference type="EMBL" id="SEN75174.1"/>
    </source>
</evidence>
<dbReference type="PANTHER" id="PTHR42981">
    <property type="entry name" value="PYRUVATE DEHYDROGENASE [UBIQUINONE]"/>
    <property type="match status" value="1"/>
</dbReference>
<proteinExistence type="inferred from homology"/>
<dbReference type="InterPro" id="IPR047211">
    <property type="entry name" value="POXB-like"/>
</dbReference>
<evidence type="ECO:0000256" key="2">
    <source>
        <dbReference type="ARBA" id="ARBA00023052"/>
    </source>
</evidence>
<dbReference type="GO" id="GO:0000287">
    <property type="term" value="F:magnesium ion binding"/>
    <property type="evidence" value="ECO:0007669"/>
    <property type="project" value="InterPro"/>
</dbReference>
<protein>
    <submittedName>
        <fullName evidence="7">Pyruvate oxidase</fullName>
    </submittedName>
</protein>
<evidence type="ECO:0000259" key="6">
    <source>
        <dbReference type="Pfam" id="PF02776"/>
    </source>
</evidence>
<keyword evidence="8" id="KW-1185">Reference proteome</keyword>
<keyword evidence="7" id="KW-0670">Pyruvate</keyword>
<dbReference type="Pfam" id="PF00205">
    <property type="entry name" value="TPP_enzyme_M"/>
    <property type="match status" value="1"/>
</dbReference>
<name>A0A1H8J2W2_9ACTN</name>
<organism evidence="7 8">
    <name type="scientific">Nonomuraea pusilla</name>
    <dbReference type="NCBI Taxonomy" id="46177"/>
    <lineage>
        <taxon>Bacteria</taxon>
        <taxon>Bacillati</taxon>
        <taxon>Actinomycetota</taxon>
        <taxon>Actinomycetes</taxon>
        <taxon>Streptosporangiales</taxon>
        <taxon>Streptosporangiaceae</taxon>
        <taxon>Nonomuraea</taxon>
    </lineage>
</organism>
<dbReference type="Pfam" id="PF02776">
    <property type="entry name" value="TPP_enzyme_N"/>
    <property type="match status" value="1"/>
</dbReference>
<dbReference type="InterPro" id="IPR012000">
    <property type="entry name" value="Thiamin_PyroP_enz_cen_dom"/>
</dbReference>
<dbReference type="InterPro" id="IPR047212">
    <property type="entry name" value="TPP_POXB-like"/>
</dbReference>
<dbReference type="GO" id="GO:0030976">
    <property type="term" value="F:thiamine pyrophosphate binding"/>
    <property type="evidence" value="ECO:0007669"/>
    <property type="project" value="InterPro"/>
</dbReference>
<evidence type="ECO:0000313" key="8">
    <source>
        <dbReference type="Proteomes" id="UP000198953"/>
    </source>
</evidence>
<dbReference type="SUPFAM" id="SSF52467">
    <property type="entry name" value="DHS-like NAD/FAD-binding domain"/>
    <property type="match status" value="1"/>
</dbReference>
<dbReference type="InterPro" id="IPR011766">
    <property type="entry name" value="TPP_enzyme_TPP-bd"/>
</dbReference>
<feature type="domain" description="Thiamine pyrophosphate enzyme TPP-binding" evidence="5">
    <location>
        <begin position="403"/>
        <end position="551"/>
    </location>
</feature>
<keyword evidence="2 3" id="KW-0786">Thiamine pyrophosphate</keyword>
<feature type="domain" description="Thiamine pyrophosphate enzyme central" evidence="4">
    <location>
        <begin position="214"/>
        <end position="343"/>
    </location>
</feature>
<dbReference type="EMBL" id="FOBF01000035">
    <property type="protein sequence ID" value="SEN75174.1"/>
    <property type="molecule type" value="Genomic_DNA"/>
</dbReference>
<evidence type="ECO:0000259" key="5">
    <source>
        <dbReference type="Pfam" id="PF02775"/>
    </source>
</evidence>
<dbReference type="Proteomes" id="UP000198953">
    <property type="component" value="Unassembled WGS sequence"/>
</dbReference>
<gene>
    <name evidence="7" type="ORF">SAMN05660976_08233</name>
</gene>
<dbReference type="Gene3D" id="3.40.50.970">
    <property type="match status" value="2"/>
</dbReference>
<dbReference type="Gene3D" id="3.40.50.1220">
    <property type="entry name" value="TPP-binding domain"/>
    <property type="match status" value="1"/>
</dbReference>
<dbReference type="InterPro" id="IPR012001">
    <property type="entry name" value="Thiamin_PyroP_enz_TPP-bd_dom"/>
</dbReference>
<dbReference type="CDD" id="cd07039">
    <property type="entry name" value="TPP_PYR_POX"/>
    <property type="match status" value="1"/>
</dbReference>
<sequence length="600" mass="63978">MFIAAVTGMAAGMTDIAAEVLIERLAAWGVDTVYGLPGDGINGIMEGLRRHQDKVRFVLVHHEEAAAFMATAHAKATGRLGVCLATSGPGGIHLLNGLYDAKLDHQPVLAITGMQETSVLGTGYQQEVHLERLYDDVTEYNLLIDNPAQLPGVVDIAIRTAYARRGVAHLTMPNDVQVAPADADPYQHVAPARPPATAPIYLSPPGVPREEDLHAAADVLNSASKPAVLVGAGALHARAEVLAVAEALGAPVVKTLPGKAVIPDDSPFAVGGIGLLGTRPGEDLMEECDTLLMAGTNFPYTKHLPSPGQARVVQIEADPTRAGVRLPTEVPMIGDVKEGLAALLPLLKHNDDRSHLAAYAEAMRRWRSEMHALETADRRPVAPQYVISCIDRAASDDAILTCDSGTIATWAARHWTIRGERGFYLSGNLATMAPGLPYAVAMQHAFPGRQVIAYVGDGGFSMLMAEFLTAAQHGLPIKVVINNNNSLGQILWEQMVLGYPEHGVRFGRPASDFSAWARSCGGYGRKVDDPADVAEAVAQALAHDGPALVDVDVNPNEPPMPGKVSYEQAKKFAEAFMKGQPHRVSIATTLFKDKISKLGR</sequence>
<evidence type="ECO:0000256" key="1">
    <source>
        <dbReference type="ARBA" id="ARBA00007812"/>
    </source>
</evidence>
<feature type="domain" description="Thiamine pyrophosphate enzyme N-terminal TPP-binding" evidence="6">
    <location>
        <begin position="17"/>
        <end position="128"/>
    </location>
</feature>
<dbReference type="AlphaFoldDB" id="A0A1H8J2W2"/>
<dbReference type="CDD" id="cd02014">
    <property type="entry name" value="TPP_POX"/>
    <property type="match status" value="1"/>
</dbReference>
<dbReference type="Pfam" id="PF02775">
    <property type="entry name" value="TPP_enzyme_C"/>
    <property type="match status" value="1"/>
</dbReference>
<dbReference type="GO" id="GO:0003824">
    <property type="term" value="F:catalytic activity"/>
    <property type="evidence" value="ECO:0007669"/>
    <property type="project" value="InterPro"/>
</dbReference>
<comment type="similarity">
    <text evidence="1 3">Belongs to the TPP enzyme family.</text>
</comment>
<reference evidence="7 8" key="1">
    <citation type="submission" date="2016-10" db="EMBL/GenBank/DDBJ databases">
        <authorList>
            <person name="de Groot N.N."/>
        </authorList>
    </citation>
    <scope>NUCLEOTIDE SEQUENCE [LARGE SCALE GENOMIC DNA]</scope>
    <source>
        <strain evidence="7 8">DSM 43357</strain>
    </source>
</reference>
<dbReference type="InterPro" id="IPR047210">
    <property type="entry name" value="TPP_PYR_POXB-like"/>
</dbReference>
<dbReference type="SUPFAM" id="SSF52518">
    <property type="entry name" value="Thiamin diphosphate-binding fold (THDP-binding)"/>
    <property type="match status" value="2"/>
</dbReference>
<accession>A0A1H8J2W2</accession>
<dbReference type="PANTHER" id="PTHR42981:SF2">
    <property type="entry name" value="PYRUVATE DEHYDROGENASE [UBIQUINONE]"/>
    <property type="match status" value="1"/>
</dbReference>